<dbReference type="CDD" id="cd07812">
    <property type="entry name" value="SRPBCC"/>
    <property type="match status" value="1"/>
</dbReference>
<dbReference type="Pfam" id="PF10604">
    <property type="entry name" value="Polyketide_cyc2"/>
    <property type="match status" value="1"/>
</dbReference>
<gene>
    <name evidence="2" type="ORF">EV186_102844</name>
</gene>
<dbReference type="SUPFAM" id="SSF55961">
    <property type="entry name" value="Bet v1-like"/>
    <property type="match status" value="1"/>
</dbReference>
<name>A0A4R6SIZ9_LABRH</name>
<reference evidence="2 3" key="1">
    <citation type="submission" date="2019-03" db="EMBL/GenBank/DDBJ databases">
        <title>Genomic Encyclopedia of Type Strains, Phase IV (KMG-IV): sequencing the most valuable type-strain genomes for metagenomic binning, comparative biology and taxonomic classification.</title>
        <authorList>
            <person name="Goeker M."/>
        </authorList>
    </citation>
    <scope>NUCLEOTIDE SEQUENCE [LARGE SCALE GENOMIC DNA]</scope>
    <source>
        <strain evidence="2 3">DSM 45361</strain>
    </source>
</reference>
<dbReference type="Gene3D" id="3.30.530.20">
    <property type="match status" value="1"/>
</dbReference>
<sequence length="140" mass="15295">MGDYDNTITVDVPPARLFDYLADVRHLPDYMPRLTSAKPAGGDKVEVTAHLEDKDTPGPGDQDVEGEAWIHVLEQGKTLEWGAPGPHDYHGKLHVSPGSSEGTSTLEVELHTERTEGGRVDDGLRETLQGIKSAVERAER</sequence>
<protein>
    <submittedName>
        <fullName evidence="2">Polyketide cyclase/dehydrase/lipid transport protein</fullName>
    </submittedName>
</protein>
<evidence type="ECO:0000256" key="1">
    <source>
        <dbReference type="SAM" id="MobiDB-lite"/>
    </source>
</evidence>
<dbReference type="OrthoDB" id="5244508at2"/>
<dbReference type="RefSeq" id="WP_133849619.1">
    <property type="nucleotide sequence ID" value="NZ_SNXZ01000002.1"/>
</dbReference>
<dbReference type="AlphaFoldDB" id="A0A4R6SIZ9"/>
<dbReference type="InterPro" id="IPR019587">
    <property type="entry name" value="Polyketide_cyclase/dehydratase"/>
</dbReference>
<accession>A0A4R6SIZ9</accession>
<dbReference type="EMBL" id="SNXZ01000002">
    <property type="protein sequence ID" value="TDQ00978.1"/>
    <property type="molecule type" value="Genomic_DNA"/>
</dbReference>
<dbReference type="InterPro" id="IPR023393">
    <property type="entry name" value="START-like_dom_sf"/>
</dbReference>
<organism evidence="2 3">
    <name type="scientific">Labedaea rhizosphaerae</name>
    <dbReference type="NCBI Taxonomy" id="598644"/>
    <lineage>
        <taxon>Bacteria</taxon>
        <taxon>Bacillati</taxon>
        <taxon>Actinomycetota</taxon>
        <taxon>Actinomycetes</taxon>
        <taxon>Pseudonocardiales</taxon>
        <taxon>Pseudonocardiaceae</taxon>
        <taxon>Labedaea</taxon>
    </lineage>
</organism>
<dbReference type="Proteomes" id="UP000295444">
    <property type="component" value="Unassembled WGS sequence"/>
</dbReference>
<proteinExistence type="predicted"/>
<evidence type="ECO:0000313" key="2">
    <source>
        <dbReference type="EMBL" id="TDQ00978.1"/>
    </source>
</evidence>
<keyword evidence="3" id="KW-1185">Reference proteome</keyword>
<feature type="region of interest" description="Disordered" evidence="1">
    <location>
        <begin position="82"/>
        <end position="105"/>
    </location>
</feature>
<evidence type="ECO:0000313" key="3">
    <source>
        <dbReference type="Proteomes" id="UP000295444"/>
    </source>
</evidence>
<comment type="caution">
    <text evidence="2">The sequence shown here is derived from an EMBL/GenBank/DDBJ whole genome shotgun (WGS) entry which is preliminary data.</text>
</comment>